<dbReference type="GeneID" id="22548276"/>
<gene>
    <name evidence="1" type="primary">rpl32</name>
</gene>
<organism evidence="1">
    <name type="scientific">Erodium gruinum</name>
    <dbReference type="NCBI Taxonomy" id="337380"/>
    <lineage>
        <taxon>Eukaryota</taxon>
        <taxon>Viridiplantae</taxon>
        <taxon>Streptophyta</taxon>
        <taxon>Embryophyta</taxon>
        <taxon>Tracheophyta</taxon>
        <taxon>Spermatophyta</taxon>
        <taxon>Magnoliopsida</taxon>
        <taxon>eudicotyledons</taxon>
        <taxon>Gunneridae</taxon>
        <taxon>Pentapetalae</taxon>
        <taxon>rosids</taxon>
        <taxon>malvids</taxon>
        <taxon>Geraniales</taxon>
        <taxon>Geraniaceae</taxon>
        <taxon>Erodium</taxon>
    </lineage>
</organism>
<sequence length="74" mass="8626">MALPKKRRSTSKRKIRTNLWKAEASSAALKAISLGKIRDFHFMIFRIKKSPFSRFSEPHKALRKPRGFVSRRGI</sequence>
<dbReference type="RefSeq" id="YP_009111620.1">
    <property type="nucleotide sequence ID" value="NC_025907.1"/>
</dbReference>
<protein>
    <submittedName>
        <fullName evidence="1">Ribosomal protein L32</fullName>
    </submittedName>
</protein>
<dbReference type="EMBL" id="KF804069">
    <property type="protein sequence ID" value="AHH80590.1"/>
    <property type="molecule type" value="Genomic_DNA"/>
</dbReference>
<dbReference type="EMBL" id="KF804069">
    <property type="protein sequence ID" value="AHH80631.1"/>
    <property type="molecule type" value="Genomic_DNA"/>
</dbReference>
<dbReference type="AlphaFoldDB" id="A0A0A0PHN8"/>
<geneLocation type="plastid" evidence="1"/>
<name>A0A0A0PHN8_9ROSI</name>
<keyword evidence="1" id="KW-0689">Ribosomal protein</keyword>
<reference evidence="1" key="1">
    <citation type="submission" date="2013-11" db="EMBL/GenBank/DDBJ databases">
        <title>Plastid genome evolution in Erodium.</title>
        <authorList>
            <person name="Blazier J.C."/>
            <person name="Jansen R.K."/>
        </authorList>
    </citation>
    <scope>NUCLEOTIDE SEQUENCE</scope>
</reference>
<dbReference type="PANTHER" id="PTHR36083">
    <property type="entry name" value="50S RIBOSOMAL PROTEIN L32, CHLOROPLASTIC"/>
    <property type="match status" value="1"/>
</dbReference>
<dbReference type="GeneID" id="22548207"/>
<proteinExistence type="predicted"/>
<dbReference type="InterPro" id="IPR044958">
    <property type="entry name" value="Ribosomal_bL32_plant/cyanobact"/>
</dbReference>
<keyword evidence="1" id="KW-0934">Plastid</keyword>
<dbReference type="RefSeq" id="YP_009111579.1">
    <property type="nucleotide sequence ID" value="NC_025907.1"/>
</dbReference>
<dbReference type="GO" id="GO:0005840">
    <property type="term" value="C:ribosome"/>
    <property type="evidence" value="ECO:0007669"/>
    <property type="project" value="UniProtKB-KW"/>
</dbReference>
<evidence type="ECO:0000313" key="1">
    <source>
        <dbReference type="EMBL" id="AHH80590.1"/>
    </source>
</evidence>
<accession>A0A0A0PHN8</accession>
<dbReference type="PANTHER" id="PTHR36083:SF1">
    <property type="entry name" value="LARGE RIBOSOMAL SUBUNIT PROTEIN BL32C"/>
    <property type="match status" value="1"/>
</dbReference>
<keyword evidence="1" id="KW-0687">Ribonucleoprotein</keyword>